<dbReference type="EMBL" id="BEZZ01000120">
    <property type="protein sequence ID" value="GCC26365.1"/>
    <property type="molecule type" value="Genomic_DNA"/>
</dbReference>
<comment type="caution">
    <text evidence="1">The sequence shown here is derived from an EMBL/GenBank/DDBJ whole genome shotgun (WGS) entry which is preliminary data.</text>
</comment>
<evidence type="ECO:0000313" key="1">
    <source>
        <dbReference type="EMBL" id="GCC26365.1"/>
    </source>
</evidence>
<evidence type="ECO:0000313" key="2">
    <source>
        <dbReference type="Proteomes" id="UP000287033"/>
    </source>
</evidence>
<organism evidence="1 2">
    <name type="scientific">Chiloscyllium punctatum</name>
    <name type="common">Brownbanded bambooshark</name>
    <name type="synonym">Hemiscyllium punctatum</name>
    <dbReference type="NCBI Taxonomy" id="137246"/>
    <lineage>
        <taxon>Eukaryota</taxon>
        <taxon>Metazoa</taxon>
        <taxon>Chordata</taxon>
        <taxon>Craniata</taxon>
        <taxon>Vertebrata</taxon>
        <taxon>Chondrichthyes</taxon>
        <taxon>Elasmobranchii</taxon>
        <taxon>Galeomorphii</taxon>
        <taxon>Galeoidea</taxon>
        <taxon>Orectolobiformes</taxon>
        <taxon>Hemiscylliidae</taxon>
        <taxon>Chiloscyllium</taxon>
    </lineage>
</organism>
<gene>
    <name evidence="1" type="ORF">chiPu_0004781</name>
</gene>
<reference evidence="1 2" key="1">
    <citation type="journal article" date="2018" name="Nat. Ecol. Evol.">
        <title>Shark genomes provide insights into elasmobranch evolution and the origin of vertebrates.</title>
        <authorList>
            <person name="Hara Y"/>
            <person name="Yamaguchi K"/>
            <person name="Onimaru K"/>
            <person name="Kadota M"/>
            <person name="Koyanagi M"/>
            <person name="Keeley SD"/>
            <person name="Tatsumi K"/>
            <person name="Tanaka K"/>
            <person name="Motone F"/>
            <person name="Kageyama Y"/>
            <person name="Nozu R"/>
            <person name="Adachi N"/>
            <person name="Nishimura O"/>
            <person name="Nakagawa R"/>
            <person name="Tanegashima C"/>
            <person name="Kiyatake I"/>
            <person name="Matsumoto R"/>
            <person name="Murakumo K"/>
            <person name="Nishida K"/>
            <person name="Terakita A"/>
            <person name="Kuratani S"/>
            <person name="Sato K"/>
            <person name="Hyodo S Kuraku.S."/>
        </authorList>
    </citation>
    <scope>NUCLEOTIDE SEQUENCE [LARGE SCALE GENOMIC DNA]</scope>
</reference>
<dbReference type="AlphaFoldDB" id="A0A401S7I9"/>
<accession>A0A401S7I9</accession>
<protein>
    <submittedName>
        <fullName evidence="1">Uncharacterized protein</fullName>
    </submittedName>
</protein>
<sequence>MTLSLLPLQKKVRASWGDTAERTKIQEDGVHGVFKEIGLKIQLDDCRSKQLMPILELKYKSESLNCRTLLM</sequence>
<dbReference type="Proteomes" id="UP000287033">
    <property type="component" value="Unassembled WGS sequence"/>
</dbReference>
<proteinExistence type="predicted"/>
<keyword evidence="2" id="KW-1185">Reference proteome</keyword>
<name>A0A401S7I9_CHIPU</name>